<evidence type="ECO:0000256" key="12">
    <source>
        <dbReference type="ARBA" id="ARBA00022989"/>
    </source>
</evidence>
<evidence type="ECO:0000256" key="7">
    <source>
        <dbReference type="ARBA" id="ARBA00022723"/>
    </source>
</evidence>
<evidence type="ECO:0000256" key="2">
    <source>
        <dbReference type="ARBA" id="ARBA00004906"/>
    </source>
</evidence>
<keyword evidence="7" id="KW-0479">Metal-binding</keyword>
<dbReference type="OrthoDB" id="347466at2759"/>
<dbReference type="GO" id="GO:0061630">
    <property type="term" value="F:ubiquitin protein ligase activity"/>
    <property type="evidence" value="ECO:0007669"/>
    <property type="project" value="UniProtKB-EC"/>
</dbReference>
<dbReference type="GO" id="GO:0008270">
    <property type="term" value="F:zinc ion binding"/>
    <property type="evidence" value="ECO:0007669"/>
    <property type="project" value="UniProtKB-KW"/>
</dbReference>
<evidence type="ECO:0000256" key="4">
    <source>
        <dbReference type="ARBA" id="ARBA00022448"/>
    </source>
</evidence>
<keyword evidence="4" id="KW-0813">Transport</keyword>
<evidence type="ECO:0000256" key="5">
    <source>
        <dbReference type="ARBA" id="ARBA00022679"/>
    </source>
</evidence>
<evidence type="ECO:0000313" key="21">
    <source>
        <dbReference type="Proteomes" id="UP000030763"/>
    </source>
</evidence>
<dbReference type="GO" id="GO:0005778">
    <property type="term" value="C:peroxisomal membrane"/>
    <property type="evidence" value="ECO:0007669"/>
    <property type="project" value="UniProtKB-SubCell"/>
</dbReference>
<evidence type="ECO:0000256" key="17">
    <source>
        <dbReference type="ARBA" id="ARBA00034523"/>
    </source>
</evidence>
<reference evidence="20" key="2">
    <citation type="submission" date="2013-10" db="EMBL/GenBank/DDBJ databases">
        <authorList>
            <person name="Aslett M."/>
        </authorList>
    </citation>
    <scope>NUCLEOTIDE SEQUENCE [LARGE SCALE GENOMIC DNA]</scope>
    <source>
        <strain evidence="20">Weybridge</strain>
    </source>
</reference>
<evidence type="ECO:0000256" key="8">
    <source>
        <dbReference type="ARBA" id="ARBA00022771"/>
    </source>
</evidence>
<evidence type="ECO:0000256" key="16">
    <source>
        <dbReference type="ARBA" id="ARBA00034438"/>
    </source>
</evidence>
<dbReference type="GO" id="GO:0016558">
    <property type="term" value="P:protein import into peroxisome matrix"/>
    <property type="evidence" value="ECO:0007669"/>
    <property type="project" value="InterPro"/>
</dbReference>
<feature type="region of interest" description="Disordered" evidence="18">
    <location>
        <begin position="38"/>
        <end position="93"/>
    </location>
</feature>
<dbReference type="VEuPathDB" id="ToxoDB:EMWEY_00037680"/>
<reference evidence="20" key="1">
    <citation type="submission" date="2013-10" db="EMBL/GenBank/DDBJ databases">
        <title>Genomic analysis of the causative agents of coccidiosis in chickens.</title>
        <authorList>
            <person name="Reid A.J."/>
            <person name="Blake D."/>
            <person name="Billington K."/>
            <person name="Browne H."/>
            <person name="Dunn M."/>
            <person name="Hung S."/>
            <person name="Kawahara F."/>
            <person name="Miranda-Saavedra D."/>
            <person name="Mourier T."/>
            <person name="Nagra H."/>
            <person name="Otto T.D."/>
            <person name="Rawlings N."/>
            <person name="Sanchez A."/>
            <person name="Sanders M."/>
            <person name="Subramaniam C."/>
            <person name="Tay Y."/>
            <person name="Dear P."/>
            <person name="Doerig C."/>
            <person name="Gruber A."/>
            <person name="Parkinson J."/>
            <person name="Shirley M."/>
            <person name="Wan K.L."/>
            <person name="Berriman M."/>
            <person name="Tomley F."/>
            <person name="Pain A."/>
        </authorList>
    </citation>
    <scope>NUCLEOTIDE SEQUENCE [LARGE SCALE GENOMIC DNA]</scope>
    <source>
        <strain evidence="20">Weybridge</strain>
    </source>
</reference>
<dbReference type="Proteomes" id="UP000030763">
    <property type="component" value="Unassembled WGS sequence"/>
</dbReference>
<keyword evidence="14" id="KW-0576">Peroxisome</keyword>
<feature type="region of interest" description="Disordered" evidence="18">
    <location>
        <begin position="373"/>
        <end position="396"/>
    </location>
</feature>
<comment type="catalytic activity">
    <reaction evidence="16">
        <text>[E2 ubiquitin-conjugating enzyme]-S-ubiquitinyl-L-cysteine + [acceptor protein]-L-cysteine = [E2 ubiquitin-conjugating enzyme]-L-cysteine + [acceptor protein]-S-ubiquitinyl-L-cysteine.</text>
        <dbReference type="EC" id="2.3.2.36"/>
    </reaction>
</comment>
<evidence type="ECO:0000256" key="15">
    <source>
        <dbReference type="ARBA" id="ARBA00032511"/>
    </source>
</evidence>
<dbReference type="InterPro" id="IPR025654">
    <property type="entry name" value="PEX2/10"/>
</dbReference>
<evidence type="ECO:0000256" key="13">
    <source>
        <dbReference type="ARBA" id="ARBA00023136"/>
    </source>
</evidence>
<accession>U6MDF1</accession>
<dbReference type="AlphaFoldDB" id="U6MDF1"/>
<keyword evidence="6" id="KW-0812">Transmembrane</keyword>
<dbReference type="PANTHER" id="PTHR48178:SF1">
    <property type="entry name" value="PEROXISOME BIOGENESIS FACTOR 2"/>
    <property type="match status" value="1"/>
</dbReference>
<evidence type="ECO:0000256" key="1">
    <source>
        <dbReference type="ARBA" id="ARBA00004585"/>
    </source>
</evidence>
<evidence type="ECO:0000256" key="11">
    <source>
        <dbReference type="ARBA" id="ARBA00022927"/>
    </source>
</evidence>
<keyword evidence="9" id="KW-0833">Ubl conjugation pathway</keyword>
<comment type="pathway">
    <text evidence="2">Protein modification; protein ubiquitination.</text>
</comment>
<dbReference type="PANTHER" id="PTHR48178">
    <property type="entry name" value="PEROXISOME BIOGENESIS FACTOR 2"/>
    <property type="match status" value="1"/>
</dbReference>
<feature type="domain" description="Pex N-terminal" evidence="19">
    <location>
        <begin position="207"/>
        <end position="513"/>
    </location>
</feature>
<dbReference type="RefSeq" id="XP_013337718.1">
    <property type="nucleotide sequence ID" value="XM_013482264.1"/>
</dbReference>
<organism evidence="20 21">
    <name type="scientific">Eimeria maxima</name>
    <name type="common">Coccidian parasite</name>
    <dbReference type="NCBI Taxonomy" id="5804"/>
    <lineage>
        <taxon>Eukaryota</taxon>
        <taxon>Sar</taxon>
        <taxon>Alveolata</taxon>
        <taxon>Apicomplexa</taxon>
        <taxon>Conoidasida</taxon>
        <taxon>Coccidia</taxon>
        <taxon>Eucoccidiorida</taxon>
        <taxon>Eimeriorina</taxon>
        <taxon>Eimeriidae</taxon>
        <taxon>Eimeria</taxon>
    </lineage>
</organism>
<comment type="subcellular location">
    <subcellularLocation>
        <location evidence="1">Peroxisome membrane</location>
        <topology evidence="1">Multi-pass membrane protein</topology>
    </subcellularLocation>
</comment>
<gene>
    <name evidence="20" type="ORF">EMWEY_00037680</name>
</gene>
<evidence type="ECO:0000256" key="9">
    <source>
        <dbReference type="ARBA" id="ARBA00022786"/>
    </source>
</evidence>
<keyword evidence="13" id="KW-0472">Membrane</keyword>
<name>U6MDF1_EIMMA</name>
<feature type="compositionally biased region" description="Basic and acidic residues" evidence="18">
    <location>
        <begin position="383"/>
        <end position="396"/>
    </location>
</feature>
<dbReference type="InterPro" id="IPR006845">
    <property type="entry name" value="Pex_N"/>
</dbReference>
<evidence type="ECO:0000256" key="10">
    <source>
        <dbReference type="ARBA" id="ARBA00022833"/>
    </source>
</evidence>
<evidence type="ECO:0000256" key="6">
    <source>
        <dbReference type="ARBA" id="ARBA00022692"/>
    </source>
</evidence>
<keyword evidence="10" id="KW-0862">Zinc</keyword>
<evidence type="ECO:0000256" key="3">
    <source>
        <dbReference type="ARBA" id="ARBA00008704"/>
    </source>
</evidence>
<keyword evidence="5" id="KW-0808">Transferase</keyword>
<evidence type="ECO:0000259" key="19">
    <source>
        <dbReference type="Pfam" id="PF04757"/>
    </source>
</evidence>
<feature type="compositionally biased region" description="Polar residues" evidence="18">
    <location>
        <begin position="74"/>
        <end position="85"/>
    </location>
</feature>
<keyword evidence="11" id="KW-0653">Protein transport</keyword>
<keyword evidence="8" id="KW-0863">Zinc-finger</keyword>
<evidence type="ECO:0000313" key="20">
    <source>
        <dbReference type="EMBL" id="CDJ61068.1"/>
    </source>
</evidence>
<dbReference type="Pfam" id="PF04757">
    <property type="entry name" value="Pex2_Pex12"/>
    <property type="match status" value="1"/>
</dbReference>
<comment type="similarity">
    <text evidence="3">Belongs to the pex2/pex10/pex12 family.</text>
</comment>
<proteinExistence type="inferred from homology"/>
<dbReference type="EMBL" id="HG721995">
    <property type="protein sequence ID" value="CDJ61068.1"/>
    <property type="molecule type" value="Genomic_DNA"/>
</dbReference>
<evidence type="ECO:0000256" key="14">
    <source>
        <dbReference type="ARBA" id="ARBA00023140"/>
    </source>
</evidence>
<protein>
    <recommendedName>
        <fullName evidence="17">RING-type E3 ubiquitin transferase (cysteine targeting)</fullName>
        <ecNumber evidence="17">2.3.2.36</ecNumber>
    </recommendedName>
    <alternativeName>
        <fullName evidence="15">Peroxin-2</fullName>
    </alternativeName>
</protein>
<keyword evidence="21" id="KW-1185">Reference proteome</keyword>
<evidence type="ECO:0000256" key="18">
    <source>
        <dbReference type="SAM" id="MobiDB-lite"/>
    </source>
</evidence>
<feature type="compositionally biased region" description="Low complexity" evidence="18">
    <location>
        <begin position="373"/>
        <end position="382"/>
    </location>
</feature>
<sequence length="644" mass="72112">MLNPFGRSRQLKEYLFLRSFPKARKTAADIETRALKGLQLQMGGGPRETTGNSAGGGPGHSSEGPFESSDAPEGNQQPEDASGRNNGAAACASPTAPARLIPRKASAAPAEIASAESATAEPAAAAPAGASPVAAAPVEASPSAASLATAAPAAAARRMTLSEAAASVGRQLPLRSSTLQQQHPLGLQSLPTQRVNQLDAVRVNNEIVLLLQDMLLQCTRAAAPWLQQWQQELQLLLHSFLWAVSTARDKPTPGDLLQNVKYYGGEQLHQQQLEQQQQRFQALQQDPTAVPAAVQQQQRVLLHLMLKQQHSLMQRQPLAWKHKLGLLLLHVLLPYFYQLLRQQLHRKRQQQQAAIEQRIRRYNVAQALRRQRMQQQEQQQQQHGEEATEKEQRELCHQLQQRQKQQNLRWPDAAVGNAVTRLTAAERSLEWVYRCFMCIDLLLSLIRFVFFFYFLYRGKHRSVGDWLLGLEMRHIHPSLRRSLSFELLQQQLYWLSVSQVLLLLAPHIDLLLLRRTLRLRLLTPARRAAVASLQQFRLFLRRQRHQQLQQYGTAIEEKGLAAAVAALPFELGQWGLLLLRSTKQQGTKLLQDVGLLPHPLVTKQQQQPGVESGEGRLAVEVSSSSYSAGYFSFLASFLSDFLTV</sequence>
<dbReference type="OMA" id="MLLQCTR"/>
<dbReference type="GeneID" id="25337754"/>
<keyword evidence="12" id="KW-1133">Transmembrane helix</keyword>
<dbReference type="EC" id="2.3.2.36" evidence="17"/>